<feature type="region of interest" description="Disordered" evidence="1">
    <location>
        <begin position="1"/>
        <end position="21"/>
    </location>
</feature>
<gene>
    <name evidence="2" type="ordered locus">Mmc1_0889</name>
</gene>
<dbReference type="AlphaFoldDB" id="A0L615"/>
<accession>A0L615</accession>
<organism evidence="2 3">
    <name type="scientific">Magnetococcus marinus (strain ATCC BAA-1437 / JCM 17883 / MC-1)</name>
    <dbReference type="NCBI Taxonomy" id="156889"/>
    <lineage>
        <taxon>Bacteria</taxon>
        <taxon>Pseudomonadati</taxon>
        <taxon>Pseudomonadota</taxon>
        <taxon>Magnetococcia</taxon>
        <taxon>Magnetococcales</taxon>
        <taxon>Magnetococcaceae</taxon>
        <taxon>Magnetococcus</taxon>
    </lineage>
</organism>
<evidence type="ECO:0000313" key="3">
    <source>
        <dbReference type="Proteomes" id="UP000002586"/>
    </source>
</evidence>
<reference evidence="3" key="1">
    <citation type="journal article" date="2009" name="Appl. Environ. Microbiol.">
        <title>Complete genome sequence of the chemolithoautotrophic marine magnetotactic coccus strain MC-1.</title>
        <authorList>
            <person name="Schubbe S."/>
            <person name="Williams T.J."/>
            <person name="Xie G."/>
            <person name="Kiss H.E."/>
            <person name="Brettin T.S."/>
            <person name="Martinez D."/>
            <person name="Ross C.A."/>
            <person name="Schuler D."/>
            <person name="Cox B.L."/>
            <person name="Nealson K.H."/>
            <person name="Bazylinski D.A."/>
        </authorList>
    </citation>
    <scope>NUCLEOTIDE SEQUENCE [LARGE SCALE GENOMIC DNA]</scope>
    <source>
        <strain evidence="3">ATCC BAA-1437 / JCM 17883 / MC-1</strain>
    </source>
</reference>
<reference evidence="2 3" key="2">
    <citation type="journal article" date="2012" name="Int. J. Syst. Evol. Microbiol.">
        <title>Magnetococcus marinus gen. nov., sp. nov., a marine, magnetotactic bacterium that represents a novel lineage (Magnetococcaceae fam. nov.; Magnetococcales ord. nov.) at the base of the Alphaproteobacteria.</title>
        <authorList>
            <person name="Bazylinski D.A."/>
            <person name="Williams T.J."/>
            <person name="Lefevre C.T."/>
            <person name="Berg R.J."/>
            <person name="Zhang C.L."/>
            <person name="Bowser S.S."/>
            <person name="Dean A.J."/>
            <person name="Beveridge T.J."/>
        </authorList>
    </citation>
    <scope>NUCLEOTIDE SEQUENCE [LARGE SCALE GENOMIC DNA]</scope>
    <source>
        <strain evidence="3">ATCC BAA-1437 / JCM 17883 / MC-1</strain>
    </source>
</reference>
<protein>
    <submittedName>
        <fullName evidence="2">Uncharacterized protein</fullName>
    </submittedName>
</protein>
<name>A0L615_MAGMM</name>
<sequence>MPTRREIMGKSTPPAPTPSFSTEQMERIAWIAEQTKQALLSGMSAMQQLEQAESDKVLAGEPVSDELQQMRDKLGRLVLAWDEVQSQMNRLVAKRTPARRPEQQQRPN</sequence>
<evidence type="ECO:0000313" key="2">
    <source>
        <dbReference type="EMBL" id="ABK43408.1"/>
    </source>
</evidence>
<dbReference type="HOGENOM" id="CLU_2193746_0_0_5"/>
<proteinExistence type="predicted"/>
<evidence type="ECO:0000256" key="1">
    <source>
        <dbReference type="SAM" id="MobiDB-lite"/>
    </source>
</evidence>
<dbReference type="KEGG" id="mgm:Mmc1_0889"/>
<keyword evidence="3" id="KW-1185">Reference proteome</keyword>
<dbReference type="EMBL" id="CP000471">
    <property type="protein sequence ID" value="ABK43408.1"/>
    <property type="molecule type" value="Genomic_DNA"/>
</dbReference>
<dbReference type="Proteomes" id="UP000002586">
    <property type="component" value="Chromosome"/>
</dbReference>